<keyword evidence="3" id="KW-1185">Reference proteome</keyword>
<gene>
    <name evidence="2" type="ORF">ALC53_00281</name>
</gene>
<dbReference type="Proteomes" id="UP000078540">
    <property type="component" value="Unassembled WGS sequence"/>
</dbReference>
<feature type="region of interest" description="Disordered" evidence="1">
    <location>
        <begin position="92"/>
        <end position="134"/>
    </location>
</feature>
<dbReference type="EMBL" id="KQ976394">
    <property type="protein sequence ID" value="KYM93344.1"/>
    <property type="molecule type" value="Genomic_DNA"/>
</dbReference>
<reference evidence="2 3" key="1">
    <citation type="submission" date="2015-09" db="EMBL/GenBank/DDBJ databases">
        <title>Atta colombica WGS genome.</title>
        <authorList>
            <person name="Nygaard S."/>
            <person name="Hu H."/>
            <person name="Boomsma J."/>
            <person name="Zhang G."/>
        </authorList>
    </citation>
    <scope>NUCLEOTIDE SEQUENCE [LARGE SCALE GENOMIC DNA]</scope>
    <source>
        <strain evidence="2">Treedump-2</strain>
        <tissue evidence="2">Whole body</tissue>
    </source>
</reference>
<feature type="compositionally biased region" description="Basic residues" evidence="1">
    <location>
        <begin position="120"/>
        <end position="134"/>
    </location>
</feature>
<name>A0A195BXG8_9HYME</name>
<sequence>MEEALCKPPVQSSCRSVRIFPSPLFLSSLSLSLSLSPSLSPLSLSTLLLHGTSKKEKQGKGIERQKYVRVKGRDRGATRKKRGIRDFVCLPVRPSEPEGTSAAANLEEELGRETNTSAEKRRRERKGKLVRIVG</sequence>
<organism evidence="2 3">
    <name type="scientific">Atta colombica</name>
    <dbReference type="NCBI Taxonomy" id="520822"/>
    <lineage>
        <taxon>Eukaryota</taxon>
        <taxon>Metazoa</taxon>
        <taxon>Ecdysozoa</taxon>
        <taxon>Arthropoda</taxon>
        <taxon>Hexapoda</taxon>
        <taxon>Insecta</taxon>
        <taxon>Pterygota</taxon>
        <taxon>Neoptera</taxon>
        <taxon>Endopterygota</taxon>
        <taxon>Hymenoptera</taxon>
        <taxon>Apocrita</taxon>
        <taxon>Aculeata</taxon>
        <taxon>Formicoidea</taxon>
        <taxon>Formicidae</taxon>
        <taxon>Myrmicinae</taxon>
        <taxon>Atta</taxon>
    </lineage>
</organism>
<evidence type="ECO:0000256" key="1">
    <source>
        <dbReference type="SAM" id="MobiDB-lite"/>
    </source>
</evidence>
<evidence type="ECO:0000313" key="2">
    <source>
        <dbReference type="EMBL" id="KYM93344.1"/>
    </source>
</evidence>
<accession>A0A195BXG8</accession>
<proteinExistence type="predicted"/>
<evidence type="ECO:0000313" key="3">
    <source>
        <dbReference type="Proteomes" id="UP000078540"/>
    </source>
</evidence>
<protein>
    <submittedName>
        <fullName evidence="2">Uncharacterized protein</fullName>
    </submittedName>
</protein>
<dbReference type="AlphaFoldDB" id="A0A195BXG8"/>